<evidence type="ECO:0000256" key="1">
    <source>
        <dbReference type="ARBA" id="ARBA00022679"/>
    </source>
</evidence>
<proteinExistence type="predicted"/>
<gene>
    <name evidence="4" type="ORF">ACFSJ0_41930</name>
</gene>
<dbReference type="GO" id="GO:0016746">
    <property type="term" value="F:acyltransferase activity"/>
    <property type="evidence" value="ECO:0007669"/>
    <property type="project" value="UniProtKB-KW"/>
</dbReference>
<accession>A0ABW4GME9</accession>
<keyword evidence="5" id="KW-1185">Reference proteome</keyword>
<organism evidence="4 5">
    <name type="scientific">Nonomuraea guangzhouensis</name>
    <dbReference type="NCBI Taxonomy" id="1291555"/>
    <lineage>
        <taxon>Bacteria</taxon>
        <taxon>Bacillati</taxon>
        <taxon>Actinomycetota</taxon>
        <taxon>Actinomycetes</taxon>
        <taxon>Streptosporangiales</taxon>
        <taxon>Streptosporangiaceae</taxon>
        <taxon>Nonomuraea</taxon>
    </lineage>
</organism>
<evidence type="ECO:0000313" key="5">
    <source>
        <dbReference type="Proteomes" id="UP001597097"/>
    </source>
</evidence>
<keyword evidence="2 4" id="KW-0012">Acyltransferase</keyword>
<dbReference type="PANTHER" id="PTHR43877">
    <property type="entry name" value="AMINOALKYLPHOSPHONATE N-ACETYLTRANSFERASE-RELATED-RELATED"/>
    <property type="match status" value="1"/>
</dbReference>
<dbReference type="EC" id="2.3.-.-" evidence="4"/>
<dbReference type="CDD" id="cd04301">
    <property type="entry name" value="NAT_SF"/>
    <property type="match status" value="1"/>
</dbReference>
<name>A0ABW4GME9_9ACTN</name>
<feature type="domain" description="N-acetyltransferase" evidence="3">
    <location>
        <begin position="2"/>
        <end position="153"/>
    </location>
</feature>
<dbReference type="InterPro" id="IPR050832">
    <property type="entry name" value="Bact_Acetyltransf"/>
</dbReference>
<reference evidence="5" key="1">
    <citation type="journal article" date="2019" name="Int. J. Syst. Evol. Microbiol.">
        <title>The Global Catalogue of Microorganisms (GCM) 10K type strain sequencing project: providing services to taxonomists for standard genome sequencing and annotation.</title>
        <authorList>
            <consortium name="The Broad Institute Genomics Platform"/>
            <consortium name="The Broad Institute Genome Sequencing Center for Infectious Disease"/>
            <person name="Wu L."/>
            <person name="Ma J."/>
        </authorList>
    </citation>
    <scope>NUCLEOTIDE SEQUENCE [LARGE SCALE GENOMIC DNA]</scope>
    <source>
        <strain evidence="5">CGMCC 1.15399</strain>
    </source>
</reference>
<dbReference type="InterPro" id="IPR000182">
    <property type="entry name" value="GNAT_dom"/>
</dbReference>
<evidence type="ECO:0000313" key="4">
    <source>
        <dbReference type="EMBL" id="MFD1543663.1"/>
    </source>
</evidence>
<keyword evidence="1 4" id="KW-0808">Transferase</keyword>
<comment type="caution">
    <text evidence="4">The sequence shown here is derived from an EMBL/GenBank/DDBJ whole genome shotgun (WGS) entry which is preliminary data.</text>
</comment>
<evidence type="ECO:0000256" key="2">
    <source>
        <dbReference type="ARBA" id="ARBA00023315"/>
    </source>
</evidence>
<dbReference type="RefSeq" id="WP_219539313.1">
    <property type="nucleotide sequence ID" value="NZ_JAHKRM010000058.1"/>
</dbReference>
<dbReference type="Proteomes" id="UP001597097">
    <property type="component" value="Unassembled WGS sequence"/>
</dbReference>
<dbReference type="PROSITE" id="PS51186">
    <property type="entry name" value="GNAT"/>
    <property type="match status" value="1"/>
</dbReference>
<dbReference type="EMBL" id="JBHUCM010000039">
    <property type="protein sequence ID" value="MFD1543663.1"/>
    <property type="molecule type" value="Genomic_DNA"/>
</dbReference>
<evidence type="ECO:0000259" key="3">
    <source>
        <dbReference type="PROSITE" id="PS51186"/>
    </source>
</evidence>
<sequence>MINIRKLLPSDRIAWEGLFRAYIDFYQRVEPDEMYERAWQEFQADTRLHALGATLDGRLVGITHFFPHPSTSAPDTDVCYLQDLFTAEDVRGKGVARALIAAVTDWAKDRGCGRVYWNTHESNTTARRLYDKVAENRGFIKYQIDLQPATALT</sequence>
<dbReference type="Pfam" id="PF00583">
    <property type="entry name" value="Acetyltransf_1"/>
    <property type="match status" value="1"/>
</dbReference>
<protein>
    <submittedName>
        <fullName evidence="4">GNAT family N-acetyltransferase</fullName>
        <ecNumber evidence="4">2.3.-.-</ecNumber>
    </submittedName>
</protein>